<protein>
    <submittedName>
        <fullName evidence="3">TRAP transporter substrate-binding protein DctP</fullName>
    </submittedName>
</protein>
<comment type="caution">
    <text evidence="3">The sequence shown here is derived from an EMBL/GenBank/DDBJ whole genome shotgun (WGS) entry which is preliminary data.</text>
</comment>
<reference evidence="3" key="2">
    <citation type="submission" date="2023-02" db="EMBL/GenBank/DDBJ databases">
        <authorList>
            <person name="Rayyan A."/>
            <person name="Meyer T."/>
            <person name="Kyndt J.A."/>
        </authorList>
    </citation>
    <scope>NUCLEOTIDE SEQUENCE</scope>
    <source>
        <strain evidence="3">DSM 9987</strain>
    </source>
</reference>
<evidence type="ECO:0000313" key="3">
    <source>
        <dbReference type="EMBL" id="MDC7785024.1"/>
    </source>
</evidence>
<evidence type="ECO:0000313" key="4">
    <source>
        <dbReference type="Proteomes" id="UP001165652"/>
    </source>
</evidence>
<gene>
    <name evidence="3" type="primary">dctP</name>
    <name evidence="3" type="ORF">PQJ73_04955</name>
</gene>
<dbReference type="RefSeq" id="WP_272775875.1">
    <property type="nucleotide sequence ID" value="NZ_JAQQLI010000005.1"/>
</dbReference>
<dbReference type="PANTHER" id="PTHR33376">
    <property type="match status" value="1"/>
</dbReference>
<keyword evidence="4" id="KW-1185">Reference proteome</keyword>
<name>A0ABT5J5W2_RHOTP</name>
<dbReference type="InterPro" id="IPR038404">
    <property type="entry name" value="TRAP_DctP_sf"/>
</dbReference>
<keyword evidence="1 2" id="KW-0732">Signal</keyword>
<dbReference type="Gene3D" id="3.40.190.170">
    <property type="entry name" value="Bacterial extracellular solute-binding protein, family 7"/>
    <property type="match status" value="1"/>
</dbReference>
<dbReference type="SUPFAM" id="SSF53850">
    <property type="entry name" value="Periplasmic binding protein-like II"/>
    <property type="match status" value="1"/>
</dbReference>
<dbReference type="PANTHER" id="PTHR33376:SF15">
    <property type="entry name" value="BLL6794 PROTEIN"/>
    <property type="match status" value="1"/>
</dbReference>
<feature type="chain" id="PRO_5046233096" evidence="2">
    <location>
        <begin position="23"/>
        <end position="334"/>
    </location>
</feature>
<reference evidence="3" key="1">
    <citation type="journal article" date="2023" name="Microbiol Resour">
        <title>Genome Sequences of Rhodoplanes serenus and Two Thermotolerant Strains, Rhodoplanes tepidamans and 'Rhodoplanes cryptolactis,' Further Refine the Genus.</title>
        <authorList>
            <person name="Rayyan A.A."/>
            <person name="Kyndt J.A."/>
        </authorList>
    </citation>
    <scope>NUCLEOTIDE SEQUENCE</scope>
    <source>
        <strain evidence="3">DSM 9987</strain>
    </source>
</reference>
<evidence type="ECO:0000256" key="1">
    <source>
        <dbReference type="ARBA" id="ARBA00022729"/>
    </source>
</evidence>
<dbReference type="Proteomes" id="UP001165652">
    <property type="component" value="Unassembled WGS sequence"/>
</dbReference>
<dbReference type="Pfam" id="PF03480">
    <property type="entry name" value="DctP"/>
    <property type="match status" value="1"/>
</dbReference>
<feature type="signal peptide" evidence="2">
    <location>
        <begin position="1"/>
        <end position="22"/>
    </location>
</feature>
<dbReference type="NCBIfam" id="NF037995">
    <property type="entry name" value="TRAP_S1"/>
    <property type="match status" value="1"/>
</dbReference>
<proteinExistence type="predicted"/>
<accession>A0ABT5J5W2</accession>
<dbReference type="InterPro" id="IPR018389">
    <property type="entry name" value="DctP_fam"/>
</dbReference>
<organism evidence="3 4">
    <name type="scientific">Rhodoplanes tepidamans</name>
    <name type="common">Rhodoplanes cryptolactis</name>
    <dbReference type="NCBI Taxonomy" id="200616"/>
    <lineage>
        <taxon>Bacteria</taxon>
        <taxon>Pseudomonadati</taxon>
        <taxon>Pseudomonadota</taxon>
        <taxon>Alphaproteobacteria</taxon>
        <taxon>Hyphomicrobiales</taxon>
        <taxon>Nitrobacteraceae</taxon>
        <taxon>Rhodoplanes</taxon>
    </lineage>
</organism>
<sequence length="334" mass="35656">MTKCFAAFLGAVMALAAGPALAEPVTLKLSFFSNDTEVNYAKVIKPWVDAVNADPSGAVKIDAYPNGALGKSLPAQPQLVLDGVADIAFINPSLVPGRFPDDQVFELPGLLKDLGEGTKLYAELVKSNSLRGYGDYHVIGSFMNANYNLYSRRPIRSNADLKGMKVRIVGPIVGQTVKELGMVPVLMPPNEIVEAIGRGTVDAATLVPAAVIDFGVDRVTSHSYLLDLGAGPLGVVMNRARYEALPAEAKAVLDKYSGAWINDLYVKALLAHNAEIIARFKADAKRTVVMPSAADLAAIKAPYEKVTAAWAAKDPNNAKVLAKAREILTQIRAK</sequence>
<dbReference type="EMBL" id="JAQQLI010000005">
    <property type="protein sequence ID" value="MDC7785024.1"/>
    <property type="molecule type" value="Genomic_DNA"/>
</dbReference>
<evidence type="ECO:0000256" key="2">
    <source>
        <dbReference type="SAM" id="SignalP"/>
    </source>
</evidence>